<dbReference type="AlphaFoldDB" id="A0A0H2VEZ6"/>
<name>A0A0H2VEZ6_STAES</name>
<feature type="transmembrane region" description="Helical" evidence="1">
    <location>
        <begin position="197"/>
        <end position="216"/>
    </location>
</feature>
<protein>
    <recommendedName>
        <fullName evidence="4">DUF1129 family protein</fullName>
    </recommendedName>
</protein>
<keyword evidence="1" id="KW-0812">Transmembrane</keyword>
<dbReference type="PATRIC" id="fig|176280.10.peg.420"/>
<proteinExistence type="predicted"/>
<evidence type="ECO:0000313" key="2">
    <source>
        <dbReference type="EMBL" id="AAO04043.1"/>
    </source>
</evidence>
<accession>A0A0H2VEZ6</accession>
<dbReference type="GeneID" id="50019398"/>
<reference evidence="2 3" key="1">
    <citation type="journal article" date="2003" name="Mol. Microbiol.">
        <title>Genome-based analysis of virulence genes in a non-biofilm-forming Staphylococcus epidermidis strain (ATCC 12228).</title>
        <authorList>
            <person name="Zhang Y.Q."/>
            <person name="Ren S.X."/>
            <person name="Li H.L."/>
            <person name="Wang Y.X."/>
            <person name="Fu G."/>
            <person name="Yang J."/>
            <person name="Qin Z.Q."/>
            <person name="Miao Y.G."/>
            <person name="Wang W.Y."/>
            <person name="Chen R.S."/>
            <person name="Shen Y."/>
            <person name="Chen Z."/>
            <person name="Yuan Z.H."/>
            <person name="Zhao G.P."/>
            <person name="Qu D."/>
            <person name="Danchin A."/>
            <person name="Wen Y.M."/>
        </authorList>
    </citation>
    <scope>NUCLEOTIDE SEQUENCE [LARGE SCALE GENOMIC DNA]</scope>
    <source>
        <strain evidence="3">ATCC 12228 / FDA PCI 1200</strain>
    </source>
</reference>
<dbReference type="HOGENOM" id="CLU_085026_2_1_9"/>
<evidence type="ECO:0000313" key="3">
    <source>
        <dbReference type="Proteomes" id="UP000001411"/>
    </source>
</evidence>
<feature type="transmembrane region" description="Helical" evidence="1">
    <location>
        <begin position="161"/>
        <end position="185"/>
    </location>
</feature>
<dbReference type="EMBL" id="AE015929">
    <property type="protein sequence ID" value="AAO04043.1"/>
    <property type="molecule type" value="Genomic_DNA"/>
</dbReference>
<evidence type="ECO:0008006" key="4">
    <source>
        <dbReference type="Google" id="ProtNLM"/>
    </source>
</evidence>
<keyword evidence="1" id="KW-1133">Transmembrane helix</keyword>
<dbReference type="Proteomes" id="UP000001411">
    <property type="component" value="Chromosome"/>
</dbReference>
<evidence type="ECO:0000256" key="1">
    <source>
        <dbReference type="SAM" id="Phobius"/>
    </source>
</evidence>
<feature type="transmembrane region" description="Helical" evidence="1">
    <location>
        <begin position="125"/>
        <end position="149"/>
    </location>
</feature>
<dbReference type="KEGG" id="sep:SE_0446"/>
<gene>
    <name evidence="2" type="ordered locus">SE_0446</name>
</gene>
<sequence length="229" mass="26992">MKSTAQLTKENNVKALRLNNTDREIFENYMTYVRADLRVNPHDSELMLNRTLKHLIRAGDTGMLAMEFFNHDPKAHAKKEIRELPNETFKNIFKYISHNFILLIGIFCFLKGLIGFFIGGDSNLLYLYTFPLTVIIGLVIIFLFIWMNFKTVQLQCFNNSYWTWWLTYGVIALLLITLFYVFFIPQSFLAFGPYIKVSNWTFIIIAIIIIPISFYVNHHFYNKEANTRI</sequence>
<dbReference type="RefSeq" id="WP_001832056.1">
    <property type="nucleotide sequence ID" value="NC_004461.1"/>
</dbReference>
<dbReference type="SUPFAM" id="SSF158560">
    <property type="entry name" value="BH3980-like"/>
    <property type="match status" value="1"/>
</dbReference>
<organism evidence="2 3">
    <name type="scientific">Staphylococcus epidermidis (strain ATCC 12228 / FDA PCI 1200)</name>
    <dbReference type="NCBI Taxonomy" id="176280"/>
    <lineage>
        <taxon>Bacteria</taxon>
        <taxon>Bacillati</taxon>
        <taxon>Bacillota</taxon>
        <taxon>Bacilli</taxon>
        <taxon>Bacillales</taxon>
        <taxon>Staphylococcaceae</taxon>
        <taxon>Staphylococcus</taxon>
    </lineage>
</organism>
<dbReference type="eggNOG" id="COG4858">
    <property type="taxonomic scope" value="Bacteria"/>
</dbReference>
<dbReference type="Pfam" id="PF06570">
    <property type="entry name" value="DUF1129"/>
    <property type="match status" value="1"/>
</dbReference>
<feature type="transmembrane region" description="Helical" evidence="1">
    <location>
        <begin position="100"/>
        <end position="119"/>
    </location>
</feature>
<keyword evidence="1" id="KW-0472">Membrane</keyword>
<dbReference type="InterPro" id="IPR009214">
    <property type="entry name" value="DUF1129"/>
</dbReference>
<dbReference type="OrthoDB" id="2407917at2"/>